<dbReference type="PhylomeDB" id="B3SBJ6"/>
<name>B3SBJ6_TRIAD</name>
<keyword evidence="3" id="KW-1185">Reference proteome</keyword>
<dbReference type="AlphaFoldDB" id="B3SBJ6"/>
<reference evidence="2 3" key="1">
    <citation type="journal article" date="2008" name="Nature">
        <title>The Trichoplax genome and the nature of placozoans.</title>
        <authorList>
            <person name="Srivastava M."/>
            <person name="Begovic E."/>
            <person name="Chapman J."/>
            <person name="Putnam N.H."/>
            <person name="Hellsten U."/>
            <person name="Kawashima T."/>
            <person name="Kuo A."/>
            <person name="Mitros T."/>
            <person name="Salamov A."/>
            <person name="Carpenter M.L."/>
            <person name="Signorovitch A.Y."/>
            <person name="Moreno M.A."/>
            <person name="Kamm K."/>
            <person name="Grimwood J."/>
            <person name="Schmutz J."/>
            <person name="Shapiro H."/>
            <person name="Grigoriev I.V."/>
            <person name="Buss L.W."/>
            <person name="Schierwater B."/>
            <person name="Dellaporta S.L."/>
            <person name="Rokhsar D.S."/>
        </authorList>
    </citation>
    <scope>NUCLEOTIDE SEQUENCE [LARGE SCALE GENOMIC DNA]</scope>
    <source>
        <strain evidence="2 3">Grell-BS-1999</strain>
    </source>
</reference>
<keyword evidence="1" id="KW-1133">Transmembrane helix</keyword>
<proteinExistence type="predicted"/>
<organism evidence="2 3">
    <name type="scientific">Trichoplax adhaerens</name>
    <name type="common">Trichoplax reptans</name>
    <dbReference type="NCBI Taxonomy" id="10228"/>
    <lineage>
        <taxon>Eukaryota</taxon>
        <taxon>Metazoa</taxon>
        <taxon>Placozoa</taxon>
        <taxon>Uniplacotomia</taxon>
        <taxon>Trichoplacea</taxon>
        <taxon>Trichoplacidae</taxon>
        <taxon>Trichoplax</taxon>
    </lineage>
</organism>
<accession>B3SBJ6</accession>
<keyword evidence="1" id="KW-0812">Transmembrane</keyword>
<evidence type="ECO:0008006" key="4">
    <source>
        <dbReference type="Google" id="ProtNLM"/>
    </source>
</evidence>
<protein>
    <recommendedName>
        <fullName evidence="4">SEFIR domain-containing protein</fullName>
    </recommendedName>
</protein>
<dbReference type="HOGENOM" id="CLU_555916_0_0_1"/>
<dbReference type="RefSeq" id="XP_002117609.1">
    <property type="nucleotide sequence ID" value="XM_002117573.1"/>
</dbReference>
<dbReference type="Proteomes" id="UP000009022">
    <property type="component" value="Unassembled WGS sequence"/>
</dbReference>
<dbReference type="InParanoid" id="B3SBJ6"/>
<evidence type="ECO:0000313" key="3">
    <source>
        <dbReference type="Proteomes" id="UP000009022"/>
    </source>
</evidence>
<sequence length="565" mass="64827">MTKFLCSYFAIYFLFTWIGFTVTITPDAVWRSLCLHRCQDKQIIKDARPGCIKPITQECFKPCFRPCNTSFNGENYCKGLTCRKFANNQKKICRESCSFADKVIFMNLPYNQSLVDPLFEHTYWNTEENLQNSLCNVNNPGAMKYIARNLLIGNEPFRTKSNDEICTCSINNPLSLNISHYIVSPIKSSVDYKDGKLVLQVQFQAKEKFVYYELRYFLKKLNDDSGAVITYCNITKSNVATAILHQPKDQLRYNVDRNNDGINFIIIVVPSVTNLIATTSLAKLTPAALEYLNPVVSTISTVAFHTENVSESNYVTSDRTEKDDTWKWLSVLGILLIAASIFGIYWHFRTKLLTGENKARKLFRKRTGKRLAKTLEKLFLAHPIRDINQLIKRKNFLFIVQYPWKNLPLRSAELANLLGKSNIRYTVPDEIDDNEFPTPLNMVEQPGKSRKIIIFLTTGLVETVADYRRNGILTDADCDEGKDMVIFFWIAVLEVLRKHRNSIDIILVKDSKLDNGPAVQNGNKILGLDEFSIYDLQNSDDRCQIRTCLFYTIQGDRNSRIPSTV</sequence>
<dbReference type="EMBL" id="DS985265">
    <property type="protein sequence ID" value="EDV19867.1"/>
    <property type="molecule type" value="Genomic_DNA"/>
</dbReference>
<dbReference type="GeneID" id="6758822"/>
<feature type="transmembrane region" description="Helical" evidence="1">
    <location>
        <begin position="326"/>
        <end position="348"/>
    </location>
</feature>
<gene>
    <name evidence="2" type="ORF">TRIADDRAFT_61639</name>
</gene>
<evidence type="ECO:0000256" key="1">
    <source>
        <dbReference type="SAM" id="Phobius"/>
    </source>
</evidence>
<dbReference type="KEGG" id="tad:TRIADDRAFT_61639"/>
<evidence type="ECO:0000313" key="2">
    <source>
        <dbReference type="EMBL" id="EDV19867.1"/>
    </source>
</evidence>
<dbReference type="CTD" id="6758822"/>
<keyword evidence="1" id="KW-0472">Membrane</keyword>